<keyword evidence="3" id="KW-1185">Reference proteome</keyword>
<dbReference type="SUPFAM" id="SSF52096">
    <property type="entry name" value="ClpP/crotonase"/>
    <property type="match status" value="1"/>
</dbReference>
<protein>
    <submittedName>
        <fullName evidence="2">1,4-dihydroxy-2-naphthoyl-CoA synthase</fullName>
    </submittedName>
</protein>
<dbReference type="Pfam" id="PF00378">
    <property type="entry name" value="ECH_1"/>
    <property type="match status" value="1"/>
</dbReference>
<dbReference type="PANTHER" id="PTHR43113">
    <property type="entry name" value="NUCLEOSIDE-DIPHOSPHATE-SUGAR EPIMERASE"/>
    <property type="match status" value="1"/>
</dbReference>
<dbReference type="Proteomes" id="UP001500842">
    <property type="component" value="Unassembled WGS sequence"/>
</dbReference>
<dbReference type="InterPro" id="IPR029045">
    <property type="entry name" value="ClpP/crotonase-like_dom_sf"/>
</dbReference>
<comment type="similarity">
    <text evidence="1">Belongs to the enoyl-CoA hydratase/isomerase family.</text>
</comment>
<evidence type="ECO:0000313" key="3">
    <source>
        <dbReference type="Proteomes" id="UP001500842"/>
    </source>
</evidence>
<accession>A0ABN2AEB9</accession>
<proteinExistence type="inferred from homology"/>
<reference evidence="2 3" key="1">
    <citation type="journal article" date="2019" name="Int. J. Syst. Evol. Microbiol.">
        <title>The Global Catalogue of Microorganisms (GCM) 10K type strain sequencing project: providing services to taxonomists for standard genome sequencing and annotation.</title>
        <authorList>
            <consortium name="The Broad Institute Genomics Platform"/>
            <consortium name="The Broad Institute Genome Sequencing Center for Infectious Disease"/>
            <person name="Wu L."/>
            <person name="Ma J."/>
        </authorList>
    </citation>
    <scope>NUCLEOTIDE SEQUENCE [LARGE SCALE GENOMIC DNA]</scope>
    <source>
        <strain evidence="2 3">JCM 14942</strain>
    </source>
</reference>
<dbReference type="InterPro" id="IPR014748">
    <property type="entry name" value="Enoyl-CoA_hydra_C"/>
</dbReference>
<sequence>MNTPIPGLDDILFTTDDGVGRITINRPEVLNALRRQTYVELLAAMDACADDHEIGVVIITGAGDRSFCSGGDVRGQRTRRPEEGRSHMRTLLKLGESIRTCGKPVLASVNGYAIGSGHELHLMCDLTIAADTARFGQVGPRVGGLPFWGAVQMLPRTVGEKRAREILFLCEQYTADEALAMGLVNKVVPLSELAAETDAMAQRILDLSPRSLRLLKMLVNHGSDLDHPTYAMGAELLASTFGDDENLEGINAFLEKREPDYRKFRRR</sequence>
<dbReference type="CDD" id="cd06558">
    <property type="entry name" value="crotonase-like"/>
    <property type="match status" value="1"/>
</dbReference>
<gene>
    <name evidence="2" type="primary">menB_1</name>
    <name evidence="2" type="ORF">GCM10009788_22060</name>
</gene>
<evidence type="ECO:0000313" key="2">
    <source>
        <dbReference type="EMBL" id="GAA1517498.1"/>
    </source>
</evidence>
<evidence type="ECO:0000256" key="1">
    <source>
        <dbReference type="ARBA" id="ARBA00005254"/>
    </source>
</evidence>
<dbReference type="InterPro" id="IPR001753">
    <property type="entry name" value="Enoyl-CoA_hydra/iso"/>
</dbReference>
<dbReference type="PANTHER" id="PTHR43113:SF1">
    <property type="entry name" value="1,4-DIHYDROXY-2-NAPHTHOYL-COA SYNTHASE, PEROXISOMAL"/>
    <property type="match status" value="1"/>
</dbReference>
<dbReference type="Gene3D" id="1.10.12.10">
    <property type="entry name" value="Lyase 2-enoyl-coa Hydratase, Chain A, domain 2"/>
    <property type="match status" value="1"/>
</dbReference>
<dbReference type="Gene3D" id="3.90.226.10">
    <property type="entry name" value="2-enoyl-CoA Hydratase, Chain A, domain 1"/>
    <property type="match status" value="1"/>
</dbReference>
<name>A0ABN2AEB9_9ACTN</name>
<comment type="caution">
    <text evidence="2">The sequence shown here is derived from an EMBL/GenBank/DDBJ whole genome shotgun (WGS) entry which is preliminary data.</text>
</comment>
<organism evidence="2 3">
    <name type="scientific">Nocardioides humi</name>
    <dbReference type="NCBI Taxonomy" id="449461"/>
    <lineage>
        <taxon>Bacteria</taxon>
        <taxon>Bacillati</taxon>
        <taxon>Actinomycetota</taxon>
        <taxon>Actinomycetes</taxon>
        <taxon>Propionibacteriales</taxon>
        <taxon>Nocardioidaceae</taxon>
        <taxon>Nocardioides</taxon>
    </lineage>
</organism>
<dbReference type="EMBL" id="BAAAOR010000015">
    <property type="protein sequence ID" value="GAA1517498.1"/>
    <property type="molecule type" value="Genomic_DNA"/>
</dbReference>